<evidence type="ECO:0000313" key="4">
    <source>
        <dbReference type="RefSeq" id="XP_030873039.1"/>
    </source>
</evidence>
<keyword evidence="1" id="KW-0812">Transmembrane</keyword>
<evidence type="ECO:0000313" key="3">
    <source>
        <dbReference type="Proteomes" id="UP000245341"/>
    </source>
</evidence>
<name>A0A7F8PWE4_LEPWE</name>
<dbReference type="GeneID" id="102735012"/>
<keyword evidence="1" id="KW-0472">Membrane</keyword>
<evidence type="ECO:0000259" key="2">
    <source>
        <dbReference type="PROSITE" id="PS50805"/>
    </source>
</evidence>
<gene>
    <name evidence="4" type="primary">LOC102735012</name>
</gene>
<feature type="transmembrane region" description="Helical" evidence="1">
    <location>
        <begin position="51"/>
        <end position="70"/>
    </location>
</feature>
<keyword evidence="3" id="KW-1185">Reference proteome</keyword>
<feature type="domain" description="KRAB" evidence="2">
    <location>
        <begin position="93"/>
        <end position="164"/>
    </location>
</feature>
<organism evidence="3 4">
    <name type="scientific">Leptonychotes weddellii</name>
    <name type="common">Weddell seal</name>
    <name type="synonym">Otaria weddellii</name>
    <dbReference type="NCBI Taxonomy" id="9713"/>
    <lineage>
        <taxon>Eukaryota</taxon>
        <taxon>Metazoa</taxon>
        <taxon>Chordata</taxon>
        <taxon>Craniata</taxon>
        <taxon>Vertebrata</taxon>
        <taxon>Euteleostomi</taxon>
        <taxon>Mammalia</taxon>
        <taxon>Eutheria</taxon>
        <taxon>Laurasiatheria</taxon>
        <taxon>Carnivora</taxon>
        <taxon>Caniformia</taxon>
        <taxon>Pinnipedia</taxon>
        <taxon>Phocidae</taxon>
        <taxon>Monachinae</taxon>
        <taxon>Lobodontini</taxon>
        <taxon>Leptonychotes</taxon>
    </lineage>
</organism>
<dbReference type="CDD" id="cd07765">
    <property type="entry name" value="KRAB_A-box"/>
    <property type="match status" value="1"/>
</dbReference>
<proteinExistence type="predicted"/>
<dbReference type="SMART" id="SM00349">
    <property type="entry name" value="KRAB"/>
    <property type="match status" value="1"/>
</dbReference>
<dbReference type="SUPFAM" id="SSF109640">
    <property type="entry name" value="KRAB domain (Kruppel-associated box)"/>
    <property type="match status" value="1"/>
</dbReference>
<dbReference type="AlphaFoldDB" id="A0A7F8PWE4"/>
<dbReference type="PANTHER" id="PTHR23232:SF140">
    <property type="entry name" value="ZFP92 ZINC FINGER PROTEIN"/>
    <property type="match status" value="1"/>
</dbReference>
<dbReference type="GO" id="GO:0006355">
    <property type="term" value="P:regulation of DNA-templated transcription"/>
    <property type="evidence" value="ECO:0007669"/>
    <property type="project" value="InterPro"/>
</dbReference>
<dbReference type="InterPro" id="IPR001909">
    <property type="entry name" value="KRAB"/>
</dbReference>
<dbReference type="InterPro" id="IPR050169">
    <property type="entry name" value="Krueppel_C2H2_ZnF"/>
</dbReference>
<dbReference type="Gene3D" id="6.10.140.140">
    <property type="match status" value="1"/>
</dbReference>
<protein>
    <submittedName>
        <fullName evidence="4">Zinc finger protein 471 isoform X3</fullName>
    </submittedName>
</protein>
<dbReference type="Pfam" id="PF01352">
    <property type="entry name" value="KRAB"/>
    <property type="match status" value="1"/>
</dbReference>
<reference evidence="4" key="1">
    <citation type="submission" date="2025-08" db="UniProtKB">
        <authorList>
            <consortium name="RefSeq"/>
        </authorList>
    </citation>
    <scope>IDENTIFICATION</scope>
    <source>
        <tissue evidence="4">Liver</tissue>
    </source>
</reference>
<sequence>MMLLPLGAWDYVLCGQEVGEILGQCLRVTLCACRWPGVTDVYGETTWKNTSFLMCVAFGYCVLLRILLFSKRSQEGKVEMTVELVKAISQDLVTFKDVAIDFSQEEWEWLNPAQRNLYKNMMLENYQNLVSLGLCISKPYMISLLEQGKEPWEMKTEMTRSPFPDLGSIYETQELSLKHFMYDDVLMERIAGYGLEFSTYRENWKCEDLFERELYRSEPCTQKRT</sequence>
<dbReference type="PROSITE" id="PS50805">
    <property type="entry name" value="KRAB"/>
    <property type="match status" value="1"/>
</dbReference>
<dbReference type="RefSeq" id="XP_030873039.1">
    <property type="nucleotide sequence ID" value="XM_031017179.1"/>
</dbReference>
<dbReference type="InterPro" id="IPR036051">
    <property type="entry name" value="KRAB_dom_sf"/>
</dbReference>
<evidence type="ECO:0000256" key="1">
    <source>
        <dbReference type="SAM" id="Phobius"/>
    </source>
</evidence>
<accession>A0A7F8PWE4</accession>
<dbReference type="PANTHER" id="PTHR23232">
    <property type="entry name" value="KRAB DOMAIN C2H2 ZINC FINGER"/>
    <property type="match status" value="1"/>
</dbReference>
<keyword evidence="1" id="KW-1133">Transmembrane helix</keyword>
<dbReference type="Proteomes" id="UP000245341">
    <property type="component" value="Unplaced"/>
</dbReference>